<dbReference type="InterPro" id="IPR023209">
    <property type="entry name" value="DAO"/>
</dbReference>
<dbReference type="Pfam" id="PF01266">
    <property type="entry name" value="DAO"/>
    <property type="match status" value="1"/>
</dbReference>
<reference evidence="8 9" key="1">
    <citation type="submission" date="2018-02" db="EMBL/GenBank/DDBJ databases">
        <title>The genomes of Aspergillus section Nigri reveals drivers in fungal speciation.</title>
        <authorList>
            <consortium name="DOE Joint Genome Institute"/>
            <person name="Vesth T.C."/>
            <person name="Nybo J."/>
            <person name="Theobald S."/>
            <person name="Brandl J."/>
            <person name="Frisvad J.C."/>
            <person name="Nielsen K.F."/>
            <person name="Lyhne E.K."/>
            <person name="Kogle M.E."/>
            <person name="Kuo A."/>
            <person name="Riley R."/>
            <person name="Clum A."/>
            <person name="Nolan M."/>
            <person name="Lipzen A."/>
            <person name="Salamov A."/>
            <person name="Henrissat B."/>
            <person name="Wiebenga A."/>
            <person name="De vries R.P."/>
            <person name="Grigoriev I.V."/>
            <person name="Mortensen U.H."/>
            <person name="Andersen M.R."/>
            <person name="Baker S.E."/>
        </authorList>
    </citation>
    <scope>NUCLEOTIDE SEQUENCE [LARGE SCALE GENOMIC DNA]</scope>
    <source>
        <strain evidence="8 9">CBS 707.79</strain>
    </source>
</reference>
<dbReference type="InterPro" id="IPR006076">
    <property type="entry name" value="FAD-dep_OxRdtase"/>
</dbReference>
<dbReference type="GO" id="GO:0071949">
    <property type="term" value="F:FAD binding"/>
    <property type="evidence" value="ECO:0007669"/>
    <property type="project" value="InterPro"/>
</dbReference>
<organism evidence="8 9">
    <name type="scientific">Aspergillus ellipticus CBS 707.79</name>
    <dbReference type="NCBI Taxonomy" id="1448320"/>
    <lineage>
        <taxon>Eukaryota</taxon>
        <taxon>Fungi</taxon>
        <taxon>Dikarya</taxon>
        <taxon>Ascomycota</taxon>
        <taxon>Pezizomycotina</taxon>
        <taxon>Eurotiomycetes</taxon>
        <taxon>Eurotiomycetidae</taxon>
        <taxon>Eurotiales</taxon>
        <taxon>Aspergillaceae</taxon>
        <taxon>Aspergillus</taxon>
        <taxon>Aspergillus subgen. Circumdati</taxon>
    </lineage>
</organism>
<gene>
    <name evidence="8" type="ORF">BO71DRAFT_445269</name>
</gene>
<name>A0A319EBD6_9EURO</name>
<dbReference type="EMBL" id="KZ826096">
    <property type="protein sequence ID" value="PYH88422.1"/>
    <property type="molecule type" value="Genomic_DNA"/>
</dbReference>
<keyword evidence="9" id="KW-1185">Reference proteome</keyword>
<dbReference type="PANTHER" id="PTHR11530:SF16">
    <property type="entry name" value="D-AMINO ACID OXIDASE (AFU_ORTHOLOGUE AFUA_5G11290)"/>
    <property type="match status" value="1"/>
</dbReference>
<evidence type="ECO:0000256" key="1">
    <source>
        <dbReference type="ARBA" id="ARBA00001974"/>
    </source>
</evidence>
<dbReference type="GO" id="GO:0005737">
    <property type="term" value="C:cytoplasm"/>
    <property type="evidence" value="ECO:0007669"/>
    <property type="project" value="TreeGrafter"/>
</dbReference>
<dbReference type="PROSITE" id="PS00677">
    <property type="entry name" value="DAO"/>
    <property type="match status" value="1"/>
</dbReference>
<dbReference type="PANTHER" id="PTHR11530">
    <property type="entry name" value="D-AMINO ACID OXIDASE"/>
    <property type="match status" value="1"/>
</dbReference>
<dbReference type="Proteomes" id="UP000247810">
    <property type="component" value="Unassembled WGS sequence"/>
</dbReference>
<dbReference type="SUPFAM" id="SSF51971">
    <property type="entry name" value="Nucleotide-binding domain"/>
    <property type="match status" value="1"/>
</dbReference>
<feature type="domain" description="FAD dependent oxidoreductase" evidence="7">
    <location>
        <begin position="20"/>
        <end position="298"/>
    </location>
</feature>
<dbReference type="Gene3D" id="3.30.9.10">
    <property type="entry name" value="D-Amino Acid Oxidase, subunit A, domain 2"/>
    <property type="match status" value="1"/>
</dbReference>
<dbReference type="Gene3D" id="3.40.50.720">
    <property type="entry name" value="NAD(P)-binding Rossmann-like Domain"/>
    <property type="match status" value="1"/>
</dbReference>
<keyword evidence="4 6" id="KW-0274">FAD</keyword>
<evidence type="ECO:0000256" key="2">
    <source>
        <dbReference type="ARBA" id="ARBA00006730"/>
    </source>
</evidence>
<dbReference type="STRING" id="1448320.A0A319EBD6"/>
<comment type="similarity">
    <text evidence="2">Belongs to the DAMOX/DASOX family.</text>
</comment>
<dbReference type="SUPFAM" id="SSF54373">
    <property type="entry name" value="FAD-linked reductases, C-terminal domain"/>
    <property type="match status" value="1"/>
</dbReference>
<evidence type="ECO:0000313" key="8">
    <source>
        <dbReference type="EMBL" id="PYH88422.1"/>
    </source>
</evidence>
<keyword evidence="5" id="KW-0560">Oxidoreductase</keyword>
<evidence type="ECO:0000256" key="3">
    <source>
        <dbReference type="ARBA" id="ARBA00022630"/>
    </source>
</evidence>
<dbReference type="GO" id="GO:0003884">
    <property type="term" value="F:D-amino-acid oxidase activity"/>
    <property type="evidence" value="ECO:0007669"/>
    <property type="project" value="InterPro"/>
</dbReference>
<evidence type="ECO:0000256" key="5">
    <source>
        <dbReference type="ARBA" id="ARBA00023002"/>
    </source>
</evidence>
<sequence length="313" mass="34160">MCRYSIGKEGTKLQELEQNTWAPLKYITENHPEAGIHFQKSVIYNRKQDQSPAAENLLSDLVEASPWYKTLFSDFKPLPQELLGPDIDNAHEYTSVCINTAIYLPWLLSQCAKHGVAFKRASLKHIAEAADSHHSGQSAHVVVNCTGLSSKTLAGVADKTMYPARGQVVIVRNDAGPMFSFSGTEDGPDEALYTMNRALGGGTIIGGCYQKHNWDPLPDLNLGARIMKRAIAAYPRLVKPGQGIEGLDVIRHGVGLRPVREGGPRIQKDEVDGVHVVHNYGHGSFGYQTSFGCAEEVVVLVKEVLGNGAQSKL</sequence>
<accession>A0A319EBD6</accession>
<evidence type="ECO:0000259" key="7">
    <source>
        <dbReference type="Pfam" id="PF01266"/>
    </source>
</evidence>
<dbReference type="OrthoDB" id="409956at2759"/>
<evidence type="ECO:0000256" key="6">
    <source>
        <dbReference type="PIRSR" id="PIRSR000189-1"/>
    </source>
</evidence>
<feature type="binding site" evidence="6">
    <location>
        <position position="146"/>
    </location>
    <ligand>
        <name>FAD</name>
        <dbReference type="ChEBI" id="CHEBI:57692"/>
    </ligand>
</feature>
<dbReference type="PIRSF" id="PIRSF000189">
    <property type="entry name" value="D-aa_oxidase"/>
    <property type="match status" value="1"/>
</dbReference>
<dbReference type="VEuPathDB" id="FungiDB:BO71DRAFT_445269"/>
<dbReference type="GO" id="GO:0019478">
    <property type="term" value="P:D-amino acid catabolic process"/>
    <property type="evidence" value="ECO:0007669"/>
    <property type="project" value="TreeGrafter"/>
</dbReference>
<proteinExistence type="inferred from homology"/>
<comment type="cofactor">
    <cofactor evidence="1 6">
        <name>FAD</name>
        <dbReference type="ChEBI" id="CHEBI:57692"/>
    </cofactor>
</comment>
<evidence type="ECO:0000256" key="4">
    <source>
        <dbReference type="ARBA" id="ARBA00022827"/>
    </source>
</evidence>
<dbReference type="InterPro" id="IPR006181">
    <property type="entry name" value="D-amino_acid_oxidase_CS"/>
</dbReference>
<evidence type="ECO:0000313" key="9">
    <source>
        <dbReference type="Proteomes" id="UP000247810"/>
    </source>
</evidence>
<protein>
    <submittedName>
        <fullName evidence="8">DAO-domain-containing protein</fullName>
    </submittedName>
</protein>
<dbReference type="AlphaFoldDB" id="A0A319EBD6"/>
<keyword evidence="3" id="KW-0285">Flavoprotein</keyword>